<dbReference type="Proteomes" id="UP001240171">
    <property type="component" value="Unassembled WGS sequence"/>
</dbReference>
<evidence type="ECO:0000313" key="4">
    <source>
        <dbReference type="EMBL" id="MDO7908242.1"/>
    </source>
</evidence>
<proteinExistence type="predicted"/>
<feature type="domain" description="Copper amine oxidase-like N-terminal" evidence="2">
    <location>
        <begin position="313"/>
        <end position="423"/>
    </location>
</feature>
<dbReference type="Pfam" id="PF07833">
    <property type="entry name" value="Cu_amine_oxidN1"/>
    <property type="match status" value="1"/>
</dbReference>
<evidence type="ECO:0000259" key="2">
    <source>
        <dbReference type="Pfam" id="PF07833"/>
    </source>
</evidence>
<evidence type="ECO:0000256" key="1">
    <source>
        <dbReference type="SAM" id="SignalP"/>
    </source>
</evidence>
<dbReference type="Gene3D" id="3.40.50.1110">
    <property type="entry name" value="SGNH hydrolase"/>
    <property type="match status" value="1"/>
</dbReference>
<dbReference type="InterPro" id="IPR013830">
    <property type="entry name" value="SGNH_hydro"/>
</dbReference>
<accession>A0ABT9CG61</accession>
<dbReference type="SUPFAM" id="SSF52266">
    <property type="entry name" value="SGNH hydrolase"/>
    <property type="match status" value="1"/>
</dbReference>
<dbReference type="InterPro" id="IPR012854">
    <property type="entry name" value="Cu_amine_oxidase-like_N"/>
</dbReference>
<dbReference type="InterPro" id="IPR036582">
    <property type="entry name" value="Mao_N_sf"/>
</dbReference>
<gene>
    <name evidence="4" type="ORF">Q5741_17715</name>
</gene>
<feature type="signal peptide" evidence="1">
    <location>
        <begin position="1"/>
        <end position="30"/>
    </location>
</feature>
<evidence type="ECO:0000313" key="5">
    <source>
        <dbReference type="Proteomes" id="UP001240171"/>
    </source>
</evidence>
<evidence type="ECO:0000259" key="3">
    <source>
        <dbReference type="Pfam" id="PF13472"/>
    </source>
</evidence>
<keyword evidence="1" id="KW-0732">Signal</keyword>
<dbReference type="SUPFAM" id="SSF55383">
    <property type="entry name" value="Copper amine oxidase, domain N"/>
    <property type="match status" value="1"/>
</dbReference>
<dbReference type="Pfam" id="PF13472">
    <property type="entry name" value="Lipase_GDSL_2"/>
    <property type="match status" value="1"/>
</dbReference>
<reference evidence="4 5" key="1">
    <citation type="submission" date="2023-07" db="EMBL/GenBank/DDBJ databases">
        <title>Paenibacillus sp. JX-17 nov. isolated from soil.</title>
        <authorList>
            <person name="Wan Y."/>
            <person name="Liu B."/>
        </authorList>
    </citation>
    <scope>NUCLEOTIDE SEQUENCE [LARGE SCALE GENOMIC DNA]</scope>
    <source>
        <strain evidence="4 5">JX-17</strain>
    </source>
</reference>
<dbReference type="InterPro" id="IPR036514">
    <property type="entry name" value="SGNH_hydro_sf"/>
</dbReference>
<dbReference type="PANTHER" id="PTHR30383:SF27">
    <property type="entry name" value="SPORE GERMINATION LIPASE LIPC"/>
    <property type="match status" value="1"/>
</dbReference>
<dbReference type="RefSeq" id="WP_305025466.1">
    <property type="nucleotide sequence ID" value="NZ_JAUQTB010000014.1"/>
</dbReference>
<dbReference type="PANTHER" id="PTHR30383">
    <property type="entry name" value="THIOESTERASE 1/PROTEASE 1/LYSOPHOSPHOLIPASE L1"/>
    <property type="match status" value="1"/>
</dbReference>
<feature type="domain" description="SGNH hydrolase-type esterase" evidence="3">
    <location>
        <begin position="49"/>
        <end position="284"/>
    </location>
</feature>
<dbReference type="EMBL" id="JAUQTB010000014">
    <property type="protein sequence ID" value="MDO7908242.1"/>
    <property type="molecule type" value="Genomic_DNA"/>
</dbReference>
<dbReference type="InterPro" id="IPR051532">
    <property type="entry name" value="Ester_Hydrolysis_Enzymes"/>
</dbReference>
<feature type="chain" id="PRO_5045841969" evidence="1">
    <location>
        <begin position="31"/>
        <end position="425"/>
    </location>
</feature>
<sequence length="425" mass="44696">MNVNWKHRLKAWTGAAVLSTVLFGTLGGSAFTGQASAAAAKADVYHIVALGDSITVGFEPGLGQETGKSVPYGYVDRLQEQGLLHGRTRTANYAIAGLKTDGLKNYVQAIASGQVISSEAIQPALPDPRANSVGALAPEAKTKLAEADLIVLTIGGNDVSSLTQSASGMDSAAVGAKVEELLSTYSANVSSVIGTLHQLNPDAEIVLADQYQPVPAIAGKALYDTLQQAAGLLTRAADQIAADAVQQGVNVKIAHVAKEFVGGELTMTHILSSDIHPNQLGYDAIAKVFSETIWGEYRKLTAPDTGQPMNIIVKGNMLQTPYKPVLRKNENYVAIQDIVNAIGATTKWDNKTASATITYGSDQVVVKMGAPTVQVNGQKVAVSSPAFLNKVGKEDKTYVPLKVLAVGLGLDVQYDAKLKTVFINP</sequence>
<comment type="caution">
    <text evidence="4">The sequence shown here is derived from an EMBL/GenBank/DDBJ whole genome shotgun (WGS) entry which is preliminary data.</text>
</comment>
<organism evidence="4 5">
    <name type="scientific">Paenibacillus lacisoli</name>
    <dbReference type="NCBI Taxonomy" id="3064525"/>
    <lineage>
        <taxon>Bacteria</taxon>
        <taxon>Bacillati</taxon>
        <taxon>Bacillota</taxon>
        <taxon>Bacilli</taxon>
        <taxon>Bacillales</taxon>
        <taxon>Paenibacillaceae</taxon>
        <taxon>Paenibacillus</taxon>
    </lineage>
</organism>
<dbReference type="Gene3D" id="3.30.457.10">
    <property type="entry name" value="Copper amine oxidase-like, N-terminal domain"/>
    <property type="match status" value="1"/>
</dbReference>
<name>A0ABT9CG61_9BACL</name>
<keyword evidence="5" id="KW-1185">Reference proteome</keyword>
<protein>
    <submittedName>
        <fullName evidence="4">GDSL-type esterase/lipase family protein</fullName>
    </submittedName>
</protein>